<comment type="similarity">
    <text evidence="3">Belongs to the TrpC family.</text>
</comment>
<dbReference type="PANTHER" id="PTHR22854">
    <property type="entry name" value="TRYPTOPHAN BIOSYNTHESIS PROTEIN"/>
    <property type="match status" value="1"/>
</dbReference>
<dbReference type="SUPFAM" id="SSF51366">
    <property type="entry name" value="Ribulose-phoshate binding barrel"/>
    <property type="match status" value="1"/>
</dbReference>
<name>A0A1G7KJ50_9FIRM</name>
<comment type="pathway">
    <text evidence="2">Amino-acid biosynthesis; L-tryptophan biosynthesis; L-tryptophan from chorismate: step 4/5.</text>
</comment>
<evidence type="ECO:0000259" key="10">
    <source>
        <dbReference type="Pfam" id="PF00218"/>
    </source>
</evidence>
<dbReference type="Gene3D" id="3.20.20.70">
    <property type="entry name" value="Aldolase class I"/>
    <property type="match status" value="1"/>
</dbReference>
<keyword evidence="9" id="KW-0456">Lyase</keyword>
<dbReference type="InterPro" id="IPR011060">
    <property type="entry name" value="RibuloseP-bd_barrel"/>
</dbReference>
<dbReference type="GO" id="GO:0000162">
    <property type="term" value="P:L-tryptophan biosynthetic process"/>
    <property type="evidence" value="ECO:0007669"/>
    <property type="project" value="UniProtKB-UniPathway"/>
</dbReference>
<reference evidence="12" key="1">
    <citation type="submission" date="2016-10" db="EMBL/GenBank/DDBJ databases">
        <authorList>
            <person name="Varghese N."/>
            <person name="Submissions S."/>
        </authorList>
    </citation>
    <scope>NUCLEOTIDE SEQUENCE [LARGE SCALE GENOMIC DNA]</scope>
    <source>
        <strain evidence="12">DSM 23256</strain>
    </source>
</reference>
<dbReference type="NCBIfam" id="NF001377">
    <property type="entry name" value="PRK00278.2-4"/>
    <property type="match status" value="1"/>
</dbReference>
<evidence type="ECO:0000256" key="5">
    <source>
        <dbReference type="ARBA" id="ARBA00022605"/>
    </source>
</evidence>
<comment type="catalytic activity">
    <reaction evidence="1">
        <text>1-(2-carboxyphenylamino)-1-deoxy-D-ribulose 5-phosphate + H(+) = (1S,2R)-1-C-(indol-3-yl)glycerol 3-phosphate + CO2 + H2O</text>
        <dbReference type="Rhea" id="RHEA:23476"/>
        <dbReference type="ChEBI" id="CHEBI:15377"/>
        <dbReference type="ChEBI" id="CHEBI:15378"/>
        <dbReference type="ChEBI" id="CHEBI:16526"/>
        <dbReference type="ChEBI" id="CHEBI:58613"/>
        <dbReference type="ChEBI" id="CHEBI:58866"/>
        <dbReference type="EC" id="4.1.1.48"/>
    </reaction>
</comment>
<keyword evidence="7" id="KW-0822">Tryptophan biosynthesis</keyword>
<evidence type="ECO:0000256" key="7">
    <source>
        <dbReference type="ARBA" id="ARBA00022822"/>
    </source>
</evidence>
<evidence type="ECO:0000256" key="2">
    <source>
        <dbReference type="ARBA" id="ARBA00004696"/>
    </source>
</evidence>
<protein>
    <recommendedName>
        <fullName evidence="4">indole-3-glycerol-phosphate synthase</fullName>
        <ecNumber evidence="4">4.1.1.48</ecNumber>
    </recommendedName>
</protein>
<evidence type="ECO:0000256" key="6">
    <source>
        <dbReference type="ARBA" id="ARBA00022793"/>
    </source>
</evidence>
<evidence type="ECO:0000256" key="3">
    <source>
        <dbReference type="ARBA" id="ARBA00008737"/>
    </source>
</evidence>
<dbReference type="Proteomes" id="UP000243333">
    <property type="component" value="Unassembled WGS sequence"/>
</dbReference>
<evidence type="ECO:0000256" key="9">
    <source>
        <dbReference type="ARBA" id="ARBA00023239"/>
    </source>
</evidence>
<dbReference type="EMBL" id="FNBU01000008">
    <property type="protein sequence ID" value="SDF36829.1"/>
    <property type="molecule type" value="Genomic_DNA"/>
</dbReference>
<dbReference type="UniPathway" id="UPA00035">
    <property type="reaction ID" value="UER00043"/>
</dbReference>
<proteinExistence type="inferred from homology"/>
<keyword evidence="5" id="KW-0028">Amino-acid biosynthesis</keyword>
<evidence type="ECO:0000313" key="11">
    <source>
        <dbReference type="EMBL" id="SDF36829.1"/>
    </source>
</evidence>
<dbReference type="GO" id="GO:0004425">
    <property type="term" value="F:indole-3-glycerol-phosphate synthase activity"/>
    <property type="evidence" value="ECO:0007669"/>
    <property type="project" value="UniProtKB-EC"/>
</dbReference>
<keyword evidence="8" id="KW-0057">Aromatic amino acid biosynthesis</keyword>
<dbReference type="GO" id="GO:0004640">
    <property type="term" value="F:phosphoribosylanthranilate isomerase activity"/>
    <property type="evidence" value="ECO:0007669"/>
    <property type="project" value="TreeGrafter"/>
</dbReference>
<accession>A0A1G7KJ50</accession>
<dbReference type="Pfam" id="PF00218">
    <property type="entry name" value="IGPS"/>
    <property type="match status" value="1"/>
</dbReference>
<evidence type="ECO:0000256" key="1">
    <source>
        <dbReference type="ARBA" id="ARBA00001633"/>
    </source>
</evidence>
<dbReference type="InterPro" id="IPR013785">
    <property type="entry name" value="Aldolase_TIM"/>
</dbReference>
<sequence>MLMYPVGLKQAETRIAKKFTGLFKPSGRRKGVEAMLKTILAKKYQEVKTAKQRRPLPSLIQDIKPGSFALRKAIKQSEWSLIAECKLASPATGRLCTRYSVPELAQIYTAHGATGLSVLTDSHFGGTLANIQAVRAVTELPILRKDFIVDAYQIYEARAVGADAVLLIAGILSDSELKEFMAVAHGLGMDCLVEVHNAVELNRVQQTPALLVGINNRNLKTFTVDLTTTFSLLPHCDKHRIIISESGVKTGEDALRLKAAGVRGTLVGEGLVTAENIAGKTRELALVNTKNGGEYHAG</sequence>
<dbReference type="STRING" id="1123285.SAMN05660235_01353"/>
<dbReference type="InterPro" id="IPR013798">
    <property type="entry name" value="Indole-3-glycerol_P_synth_dom"/>
</dbReference>
<organism evidence="11 12">
    <name type="scientific">Sporolituus thermophilus DSM 23256</name>
    <dbReference type="NCBI Taxonomy" id="1123285"/>
    <lineage>
        <taxon>Bacteria</taxon>
        <taxon>Bacillati</taxon>
        <taxon>Bacillota</taxon>
        <taxon>Negativicutes</taxon>
        <taxon>Selenomonadales</taxon>
        <taxon>Sporomusaceae</taxon>
        <taxon>Sporolituus</taxon>
    </lineage>
</organism>
<keyword evidence="6" id="KW-0210">Decarboxylase</keyword>
<evidence type="ECO:0000313" key="12">
    <source>
        <dbReference type="Proteomes" id="UP000243333"/>
    </source>
</evidence>
<gene>
    <name evidence="11" type="ORF">SAMN05660235_01353</name>
</gene>
<dbReference type="EC" id="4.1.1.48" evidence="4"/>
<dbReference type="FunFam" id="3.20.20.70:FF:000024">
    <property type="entry name" value="Indole-3-glycerol phosphate synthase"/>
    <property type="match status" value="1"/>
</dbReference>
<evidence type="ECO:0000256" key="8">
    <source>
        <dbReference type="ARBA" id="ARBA00023141"/>
    </source>
</evidence>
<feature type="domain" description="Indole-3-glycerol phosphate synthase" evidence="10">
    <location>
        <begin position="36"/>
        <end position="284"/>
    </location>
</feature>
<keyword evidence="12" id="KW-1185">Reference proteome</keyword>
<dbReference type="InterPro" id="IPR045186">
    <property type="entry name" value="Indole-3-glycerol_P_synth"/>
</dbReference>
<evidence type="ECO:0000256" key="4">
    <source>
        <dbReference type="ARBA" id="ARBA00012362"/>
    </source>
</evidence>
<dbReference type="PANTHER" id="PTHR22854:SF2">
    <property type="entry name" value="INDOLE-3-GLYCEROL-PHOSPHATE SYNTHASE"/>
    <property type="match status" value="1"/>
</dbReference>
<dbReference type="AlphaFoldDB" id="A0A1G7KJ50"/>
<dbReference type="CDD" id="cd00331">
    <property type="entry name" value="IGPS"/>
    <property type="match status" value="1"/>
</dbReference>